<sequence>MRTIGVTGASGQLGSMVAENLMRKATPAHIVLTSRALTPLLQGFADRGASVRLADFSDRSTLVAAFDGIEDLLIISTDRVGDRLDGHLRAIGAARRAGVRRIVYTSVPQPISENPALVVPDHRATEEALEASGLEWAVLRNNLYADLQRTVIERAAATGRLISNSGAGAAAYVTRGDCAAVAASALTTRRDARGSYDVTGPEAVSAHGLAALAGDTVEVVDVDDAVFLDELTKAGMPDHVAALLTSFGAAIRGGYLATVTEVVENWTHRPPTPLSAVVQ</sequence>
<evidence type="ECO:0000313" key="3">
    <source>
        <dbReference type="Proteomes" id="UP000062255"/>
    </source>
</evidence>
<protein>
    <submittedName>
        <fullName evidence="2">NmrA family transcriptional regulator</fullName>
    </submittedName>
</protein>
<dbReference type="PATRIC" id="fig|134601.6.peg.442"/>
<organism evidence="2 3">
    <name type="scientific">Mycolicibacterium goodii</name>
    <name type="common">Mycobacterium goodii</name>
    <dbReference type="NCBI Taxonomy" id="134601"/>
    <lineage>
        <taxon>Bacteria</taxon>
        <taxon>Bacillati</taxon>
        <taxon>Actinomycetota</taxon>
        <taxon>Actinomycetes</taxon>
        <taxon>Mycobacteriales</taxon>
        <taxon>Mycobacteriaceae</taxon>
        <taxon>Mycolicibacterium</taxon>
    </lineage>
</organism>
<accession>A0A0K0X0I0</accession>
<dbReference type="InterPro" id="IPR016040">
    <property type="entry name" value="NAD(P)-bd_dom"/>
</dbReference>
<dbReference type="AlphaFoldDB" id="A0A0K0X0I0"/>
<dbReference type="KEGG" id="mgo:AFA91_02130"/>
<dbReference type="PANTHER" id="PTHR47129:SF1">
    <property type="entry name" value="NMRA-LIKE DOMAIN-CONTAINING PROTEIN"/>
    <property type="match status" value="1"/>
</dbReference>
<dbReference type="PANTHER" id="PTHR47129">
    <property type="entry name" value="QUINONE OXIDOREDUCTASE 2"/>
    <property type="match status" value="1"/>
</dbReference>
<gene>
    <name evidence="2" type="ORF">AFA91_02130</name>
</gene>
<reference evidence="2 3" key="1">
    <citation type="submission" date="2015-07" db="EMBL/GenBank/DDBJ databases">
        <title>Complete genome sequence of Mycobacterium goodii X7B, a facultative thermophilic biodesulfurizing bacterium.</title>
        <authorList>
            <person name="Yu B."/>
            <person name="Li F."/>
            <person name="Xu P."/>
        </authorList>
    </citation>
    <scope>NUCLEOTIDE SEQUENCE [LARGE SCALE GENOMIC DNA]</scope>
    <source>
        <strain evidence="2 3">X7B</strain>
    </source>
</reference>
<dbReference type="Proteomes" id="UP000062255">
    <property type="component" value="Chromosome"/>
</dbReference>
<dbReference type="EMBL" id="CP012150">
    <property type="protein sequence ID" value="AKS30867.1"/>
    <property type="molecule type" value="Genomic_DNA"/>
</dbReference>
<dbReference type="OrthoDB" id="3510772at2"/>
<evidence type="ECO:0000313" key="2">
    <source>
        <dbReference type="EMBL" id="AKS30867.1"/>
    </source>
</evidence>
<dbReference type="InterPro" id="IPR036291">
    <property type="entry name" value="NAD(P)-bd_dom_sf"/>
</dbReference>
<evidence type="ECO:0000259" key="1">
    <source>
        <dbReference type="Pfam" id="PF13460"/>
    </source>
</evidence>
<dbReference type="STRING" id="134601.AFA91_02130"/>
<dbReference type="Pfam" id="PF13460">
    <property type="entry name" value="NAD_binding_10"/>
    <property type="match status" value="1"/>
</dbReference>
<name>A0A0K0X0I0_MYCGD</name>
<dbReference type="InterPro" id="IPR052718">
    <property type="entry name" value="NmrA-type_oxidoreductase"/>
</dbReference>
<proteinExistence type="predicted"/>
<dbReference type="Gene3D" id="3.40.50.720">
    <property type="entry name" value="NAD(P)-binding Rossmann-like Domain"/>
    <property type="match status" value="1"/>
</dbReference>
<dbReference type="SUPFAM" id="SSF51735">
    <property type="entry name" value="NAD(P)-binding Rossmann-fold domains"/>
    <property type="match status" value="1"/>
</dbReference>
<feature type="domain" description="NAD(P)-binding" evidence="1">
    <location>
        <begin position="8"/>
        <end position="187"/>
    </location>
</feature>
<dbReference type="Gene3D" id="3.90.25.10">
    <property type="entry name" value="UDP-galactose 4-epimerase, domain 1"/>
    <property type="match status" value="1"/>
</dbReference>